<organism evidence="9 10">
    <name type="scientific">Desulfuromonas versatilis</name>
    <dbReference type="NCBI Taxonomy" id="2802975"/>
    <lineage>
        <taxon>Bacteria</taxon>
        <taxon>Pseudomonadati</taxon>
        <taxon>Thermodesulfobacteriota</taxon>
        <taxon>Desulfuromonadia</taxon>
        <taxon>Desulfuromonadales</taxon>
        <taxon>Desulfuromonadaceae</taxon>
        <taxon>Desulfuromonas</taxon>
    </lineage>
</organism>
<keyword evidence="10" id="KW-1185">Reference proteome</keyword>
<dbReference type="RefSeq" id="WP_221249356.1">
    <property type="nucleotide sequence ID" value="NZ_AP024355.1"/>
</dbReference>
<dbReference type="PANTHER" id="PTHR33991">
    <property type="entry name" value="DNA REPAIR PROTEIN RECO"/>
    <property type="match status" value="1"/>
</dbReference>
<keyword evidence="5 7" id="KW-0234">DNA repair</keyword>
<reference evidence="9 10" key="1">
    <citation type="journal article" date="2016" name="C (Basel)">
        <title>Selective Growth of and Electricity Production by Marine Exoelectrogenic Bacteria in Self-Aggregated Hydrogel of Microbially Reduced Graphene Oxide.</title>
        <authorList>
            <person name="Yoshida N."/>
            <person name="Goto Y."/>
            <person name="Miyata Y."/>
        </authorList>
    </citation>
    <scope>NUCLEOTIDE SEQUENCE [LARGE SCALE GENOMIC DNA]</scope>
    <source>
        <strain evidence="9 10">NIT-T3</strain>
    </source>
</reference>
<dbReference type="Proteomes" id="UP001319827">
    <property type="component" value="Chromosome"/>
</dbReference>
<gene>
    <name evidence="7 9" type="primary">recO</name>
    <name evidence="9" type="ORF">DESUT3_30370</name>
</gene>
<evidence type="ECO:0000256" key="1">
    <source>
        <dbReference type="ARBA" id="ARBA00007452"/>
    </source>
</evidence>
<comment type="function">
    <text evidence="7">Involved in DNA repair and RecF pathway recombination.</text>
</comment>
<evidence type="ECO:0000256" key="4">
    <source>
        <dbReference type="ARBA" id="ARBA00023172"/>
    </source>
</evidence>
<dbReference type="SUPFAM" id="SSF57863">
    <property type="entry name" value="ArfGap/RecO-like zinc finger"/>
    <property type="match status" value="1"/>
</dbReference>
<dbReference type="EMBL" id="AP024355">
    <property type="protein sequence ID" value="BCR05968.1"/>
    <property type="molecule type" value="Genomic_DNA"/>
</dbReference>
<keyword evidence="3 7" id="KW-0227">DNA damage</keyword>
<keyword evidence="4 7" id="KW-0233">DNA recombination</keyword>
<name>A0ABM8HZ29_9BACT</name>
<dbReference type="Pfam" id="PF02565">
    <property type="entry name" value="RecO_C"/>
    <property type="match status" value="1"/>
</dbReference>
<comment type="similarity">
    <text evidence="1 7">Belongs to the RecO family.</text>
</comment>
<dbReference type="InterPro" id="IPR012340">
    <property type="entry name" value="NA-bd_OB-fold"/>
</dbReference>
<dbReference type="SUPFAM" id="SSF50249">
    <property type="entry name" value="Nucleic acid-binding proteins"/>
    <property type="match status" value="1"/>
</dbReference>
<evidence type="ECO:0000313" key="10">
    <source>
        <dbReference type="Proteomes" id="UP001319827"/>
    </source>
</evidence>
<protein>
    <recommendedName>
        <fullName evidence="2 7">DNA repair protein RecO</fullName>
    </recommendedName>
    <alternativeName>
        <fullName evidence="6 7">Recombination protein O</fullName>
    </alternativeName>
</protein>
<dbReference type="Gene3D" id="2.40.50.140">
    <property type="entry name" value="Nucleic acid-binding proteins"/>
    <property type="match status" value="1"/>
</dbReference>
<evidence type="ECO:0000256" key="3">
    <source>
        <dbReference type="ARBA" id="ARBA00022763"/>
    </source>
</evidence>
<dbReference type="InterPro" id="IPR037278">
    <property type="entry name" value="ARFGAP/RecO"/>
</dbReference>
<feature type="domain" description="DNA replication/recombination mediator RecO N-terminal" evidence="8">
    <location>
        <begin position="1"/>
        <end position="80"/>
    </location>
</feature>
<evidence type="ECO:0000256" key="6">
    <source>
        <dbReference type="ARBA" id="ARBA00033409"/>
    </source>
</evidence>
<sequence>MHIHASEAIILRHIDYGEADRIVTFLTPEPGRLKGFARSARKSRRRFGAALEPFASVRLHWSAPRSGELVSLKEAELVDLRAGLRGDLAAFALAGYSCELVDVLLGEQQGHREVFDFLQACLDHLAAAGAGGEARLLVELRVLAMSGYVPHLLHCSECGGGFGGELVAFDASRGGSLCDPCAGAGPPHRVALGTLGSLARSLKVEPTRFAGFRFSPRTLAEGGAILGQALALHLPGALRSRPFLEEVLPC</sequence>
<evidence type="ECO:0000313" key="9">
    <source>
        <dbReference type="EMBL" id="BCR05968.1"/>
    </source>
</evidence>
<dbReference type="Gene3D" id="1.20.1440.120">
    <property type="entry name" value="Recombination protein O, C-terminal domain"/>
    <property type="match status" value="1"/>
</dbReference>
<dbReference type="NCBIfam" id="TIGR00613">
    <property type="entry name" value="reco"/>
    <property type="match status" value="1"/>
</dbReference>
<evidence type="ECO:0000259" key="8">
    <source>
        <dbReference type="Pfam" id="PF11967"/>
    </source>
</evidence>
<dbReference type="Pfam" id="PF11967">
    <property type="entry name" value="RecO_N"/>
    <property type="match status" value="1"/>
</dbReference>
<reference evidence="9 10" key="2">
    <citation type="journal article" date="2021" name="Int. J. Syst. Evol. Microbiol.">
        <title>Isolation and Polyphasic Characterization of Desulfuromonas versatilis sp. Nov., an Electrogenic Bacteria Capable of Versatile Metabolism Isolated from a Graphene Oxide-Reducing Enrichment Culture.</title>
        <authorList>
            <person name="Xie L."/>
            <person name="Yoshida N."/>
            <person name="Ishii S."/>
            <person name="Meng L."/>
        </authorList>
    </citation>
    <scope>NUCLEOTIDE SEQUENCE [LARGE SCALE GENOMIC DNA]</scope>
    <source>
        <strain evidence="9 10">NIT-T3</strain>
    </source>
</reference>
<dbReference type="InterPro" id="IPR022572">
    <property type="entry name" value="DNA_rep/recomb_RecO_N"/>
</dbReference>
<proteinExistence type="inferred from homology"/>
<dbReference type="HAMAP" id="MF_00201">
    <property type="entry name" value="RecO"/>
    <property type="match status" value="1"/>
</dbReference>
<evidence type="ECO:0000256" key="5">
    <source>
        <dbReference type="ARBA" id="ARBA00023204"/>
    </source>
</evidence>
<accession>A0ABM8HZ29</accession>
<evidence type="ECO:0000256" key="7">
    <source>
        <dbReference type="HAMAP-Rule" id="MF_00201"/>
    </source>
</evidence>
<dbReference type="InterPro" id="IPR003717">
    <property type="entry name" value="RecO"/>
</dbReference>
<evidence type="ECO:0000256" key="2">
    <source>
        <dbReference type="ARBA" id="ARBA00021310"/>
    </source>
</evidence>
<dbReference type="PANTHER" id="PTHR33991:SF1">
    <property type="entry name" value="DNA REPAIR PROTEIN RECO"/>
    <property type="match status" value="1"/>
</dbReference>
<dbReference type="InterPro" id="IPR042242">
    <property type="entry name" value="RecO_C"/>
</dbReference>